<keyword evidence="1 2" id="KW-0597">Phosphoprotein</keyword>
<dbReference type="InterPro" id="IPR001789">
    <property type="entry name" value="Sig_transdc_resp-reg_receiver"/>
</dbReference>
<dbReference type="AlphaFoldDB" id="A0A8K0VEX5"/>
<reference evidence="4" key="1">
    <citation type="submission" date="2021-01" db="EMBL/GenBank/DDBJ databases">
        <title>Tabrizicola alba sp. nov. a motile alkaliphilic bacterium isolated from a soda lake.</title>
        <authorList>
            <person name="Szuroczki S."/>
            <person name="Abbaszade G."/>
            <person name="Schumann P."/>
            <person name="Toth E."/>
        </authorList>
    </citation>
    <scope>NUCLEOTIDE SEQUENCE</scope>
    <source>
        <strain evidence="4">DMG-N-6</strain>
    </source>
</reference>
<dbReference type="RefSeq" id="WP_202689982.1">
    <property type="nucleotide sequence ID" value="NZ_JAESVN010000011.1"/>
</dbReference>
<dbReference type="Proteomes" id="UP000648908">
    <property type="component" value="Unassembled WGS sequence"/>
</dbReference>
<accession>A0A8K0VEX5</accession>
<evidence type="ECO:0000256" key="2">
    <source>
        <dbReference type="PROSITE-ProRule" id="PRU00169"/>
    </source>
</evidence>
<organism evidence="4 5">
    <name type="scientific">Szabonella alba</name>
    <dbReference type="NCBI Taxonomy" id="2804194"/>
    <lineage>
        <taxon>Bacteria</taxon>
        <taxon>Pseudomonadati</taxon>
        <taxon>Pseudomonadota</taxon>
        <taxon>Alphaproteobacteria</taxon>
        <taxon>Rhodobacterales</taxon>
        <taxon>Paracoccaceae</taxon>
        <taxon>Szabonella</taxon>
    </lineage>
</organism>
<dbReference type="InterPro" id="IPR011006">
    <property type="entry name" value="CheY-like_superfamily"/>
</dbReference>
<proteinExistence type="predicted"/>
<dbReference type="SMART" id="SM00448">
    <property type="entry name" value="REC"/>
    <property type="match status" value="1"/>
</dbReference>
<dbReference type="Pfam" id="PF00072">
    <property type="entry name" value="Response_reg"/>
    <property type="match status" value="1"/>
</dbReference>
<evidence type="ECO:0000256" key="1">
    <source>
        <dbReference type="ARBA" id="ARBA00022553"/>
    </source>
</evidence>
<gene>
    <name evidence="4" type="ORF">JL811_17405</name>
</gene>
<dbReference type="EMBL" id="JAESVN010000011">
    <property type="protein sequence ID" value="MBL4919003.1"/>
    <property type="molecule type" value="Genomic_DNA"/>
</dbReference>
<comment type="caution">
    <text evidence="4">The sequence shown here is derived from an EMBL/GenBank/DDBJ whole genome shotgun (WGS) entry which is preliminary data.</text>
</comment>
<sequence length="127" mass="14190">MNGKSVLVVDDDTQVREHVSELLRSMGYNVRTASNASDALSLLEQEEQPDLMLTDIMMPGGMNGRNLADEAGIRFPDLPVIFMSGYADSSLLVDGTIRQNENFLAKPFRRRQLSDIVELALSRPLRH</sequence>
<dbReference type="GO" id="GO:0000160">
    <property type="term" value="P:phosphorelay signal transduction system"/>
    <property type="evidence" value="ECO:0007669"/>
    <property type="project" value="InterPro"/>
</dbReference>
<dbReference type="InterPro" id="IPR050595">
    <property type="entry name" value="Bact_response_regulator"/>
</dbReference>
<protein>
    <submittedName>
        <fullName evidence="4">Response regulator</fullName>
    </submittedName>
</protein>
<feature type="modified residue" description="4-aspartylphosphate" evidence="2">
    <location>
        <position position="55"/>
    </location>
</feature>
<dbReference type="PROSITE" id="PS50110">
    <property type="entry name" value="RESPONSE_REGULATORY"/>
    <property type="match status" value="1"/>
</dbReference>
<keyword evidence="5" id="KW-1185">Reference proteome</keyword>
<dbReference type="PANTHER" id="PTHR44591">
    <property type="entry name" value="STRESS RESPONSE REGULATOR PROTEIN 1"/>
    <property type="match status" value="1"/>
</dbReference>
<dbReference type="PANTHER" id="PTHR44591:SF3">
    <property type="entry name" value="RESPONSE REGULATORY DOMAIN-CONTAINING PROTEIN"/>
    <property type="match status" value="1"/>
</dbReference>
<dbReference type="Gene3D" id="3.40.50.2300">
    <property type="match status" value="1"/>
</dbReference>
<evidence type="ECO:0000313" key="4">
    <source>
        <dbReference type="EMBL" id="MBL4919003.1"/>
    </source>
</evidence>
<feature type="domain" description="Response regulatory" evidence="3">
    <location>
        <begin position="5"/>
        <end position="121"/>
    </location>
</feature>
<dbReference type="SUPFAM" id="SSF52172">
    <property type="entry name" value="CheY-like"/>
    <property type="match status" value="1"/>
</dbReference>
<evidence type="ECO:0000259" key="3">
    <source>
        <dbReference type="PROSITE" id="PS50110"/>
    </source>
</evidence>
<name>A0A8K0VEX5_9RHOB</name>
<evidence type="ECO:0000313" key="5">
    <source>
        <dbReference type="Proteomes" id="UP000648908"/>
    </source>
</evidence>